<dbReference type="Pfam" id="PF13921">
    <property type="entry name" value="Myb_DNA-bind_6"/>
    <property type="match status" value="1"/>
</dbReference>
<protein>
    <submittedName>
        <fullName evidence="3">Uncharacterized protein</fullName>
    </submittedName>
</protein>
<dbReference type="InterPro" id="IPR001005">
    <property type="entry name" value="SANT/Myb"/>
</dbReference>
<evidence type="ECO:0000259" key="2">
    <source>
        <dbReference type="PROSITE" id="PS51294"/>
    </source>
</evidence>
<proteinExistence type="predicted"/>
<evidence type="ECO:0000313" key="4">
    <source>
        <dbReference type="Proteomes" id="UP000692954"/>
    </source>
</evidence>
<name>A0A8S1N3E8_9CILI</name>
<dbReference type="Proteomes" id="UP000692954">
    <property type="component" value="Unassembled WGS sequence"/>
</dbReference>
<dbReference type="PROSITE" id="PS51294">
    <property type="entry name" value="HTH_MYB"/>
    <property type="match status" value="2"/>
</dbReference>
<dbReference type="SMART" id="SM00717">
    <property type="entry name" value="SANT"/>
    <property type="match status" value="2"/>
</dbReference>
<feature type="domain" description="HTH myb-type" evidence="2">
    <location>
        <begin position="116"/>
        <end position="177"/>
    </location>
</feature>
<evidence type="ECO:0000313" key="3">
    <source>
        <dbReference type="EMBL" id="CAD8083545.1"/>
    </source>
</evidence>
<comment type="caution">
    <text evidence="3">The sequence shown here is derived from an EMBL/GenBank/DDBJ whole genome shotgun (WGS) entry which is preliminary data.</text>
</comment>
<feature type="domain" description="Myb-like" evidence="1">
    <location>
        <begin position="116"/>
        <end position="173"/>
    </location>
</feature>
<feature type="domain" description="HTH myb-type" evidence="2">
    <location>
        <begin position="199"/>
        <end position="228"/>
    </location>
</feature>
<dbReference type="AlphaFoldDB" id="A0A8S1N3E8"/>
<dbReference type="GO" id="GO:0000981">
    <property type="term" value="F:DNA-binding transcription factor activity, RNA polymerase II-specific"/>
    <property type="evidence" value="ECO:0007669"/>
    <property type="project" value="TreeGrafter"/>
</dbReference>
<dbReference type="PROSITE" id="PS50090">
    <property type="entry name" value="MYB_LIKE"/>
    <property type="match status" value="2"/>
</dbReference>
<dbReference type="GO" id="GO:0005634">
    <property type="term" value="C:nucleus"/>
    <property type="evidence" value="ECO:0007669"/>
    <property type="project" value="TreeGrafter"/>
</dbReference>
<dbReference type="PANTHER" id="PTHR45614">
    <property type="entry name" value="MYB PROTEIN-RELATED"/>
    <property type="match status" value="1"/>
</dbReference>
<dbReference type="CDD" id="cd00167">
    <property type="entry name" value="SANT"/>
    <property type="match status" value="2"/>
</dbReference>
<gene>
    <name evidence="3" type="ORF">PSON_ATCC_30995.1.T0450141</name>
</gene>
<organism evidence="3 4">
    <name type="scientific">Paramecium sonneborni</name>
    <dbReference type="NCBI Taxonomy" id="65129"/>
    <lineage>
        <taxon>Eukaryota</taxon>
        <taxon>Sar</taxon>
        <taxon>Alveolata</taxon>
        <taxon>Ciliophora</taxon>
        <taxon>Intramacronucleata</taxon>
        <taxon>Oligohymenophorea</taxon>
        <taxon>Peniculida</taxon>
        <taxon>Parameciidae</taxon>
        <taxon>Paramecium</taxon>
    </lineage>
</organism>
<evidence type="ECO:0000259" key="1">
    <source>
        <dbReference type="PROSITE" id="PS50090"/>
    </source>
</evidence>
<dbReference type="PANTHER" id="PTHR45614:SF25">
    <property type="entry name" value="MYB PROTEIN"/>
    <property type="match status" value="1"/>
</dbReference>
<dbReference type="InterPro" id="IPR017930">
    <property type="entry name" value="Myb_dom"/>
</dbReference>
<dbReference type="EMBL" id="CAJJDN010000045">
    <property type="protein sequence ID" value="CAD8083545.1"/>
    <property type="molecule type" value="Genomic_DNA"/>
</dbReference>
<dbReference type="OrthoDB" id="299496at2759"/>
<sequence>MIPLTWNEFLEFISDIQDNELDKPQISQFIKIPDISMTSFQIIQYFSSDFQKAKIKKRCKWGDNEKYLLIWCVSKLMIKLQLKFHDLHQWKVFEKLSMIFGLPEEFLMTKWLSLLNYKLKEQPWKPEEDDLLIKLRQLYPGPKDWIKIAKEFIKSSQTVRYPKQIRERFNNVVNPSINKNEFNKDEILFIFREAQNNNKNWAGISKMLPGRTDNQIKNIYNSIIRKILNEIGSSYDNKVVEQLIQNLIVEQNNYDPILLSSILKEGKTKKPCIKIEPNSDNSQTSEPSVQGVPPQMAFPFINYQTFQFQNIYFSYPQFYFPPPYYPLRNSKFNET</sequence>
<reference evidence="3" key="1">
    <citation type="submission" date="2021-01" db="EMBL/GenBank/DDBJ databases">
        <authorList>
            <consortium name="Genoscope - CEA"/>
            <person name="William W."/>
        </authorList>
    </citation>
    <scope>NUCLEOTIDE SEQUENCE</scope>
</reference>
<dbReference type="InterPro" id="IPR050560">
    <property type="entry name" value="MYB_TF"/>
</dbReference>
<feature type="domain" description="Myb-like" evidence="1">
    <location>
        <begin position="174"/>
        <end position="224"/>
    </location>
</feature>
<accession>A0A8S1N3E8</accession>
<keyword evidence="4" id="KW-1185">Reference proteome</keyword>
<dbReference type="GO" id="GO:0000978">
    <property type="term" value="F:RNA polymerase II cis-regulatory region sequence-specific DNA binding"/>
    <property type="evidence" value="ECO:0007669"/>
    <property type="project" value="TreeGrafter"/>
</dbReference>